<sequence length="65" mass="7338">MVDGCECIQEQYLRSFDYHTKKRIDGELGAVLTHSMVIQAAVVGPPYSSNSGGSRGRRRRQRRGR</sequence>
<dbReference type="AlphaFoldDB" id="A0A0E0MGW2"/>
<protein>
    <submittedName>
        <fullName evidence="2">Uncharacterized protein</fullName>
    </submittedName>
</protein>
<name>A0A0E0MGW2_ORYPU</name>
<accession>A0A0E0MGW2</accession>
<evidence type="ECO:0000313" key="2">
    <source>
        <dbReference type="EnsemblPlants" id="OPUNC11G15540.1"/>
    </source>
</evidence>
<proteinExistence type="predicted"/>
<evidence type="ECO:0000256" key="1">
    <source>
        <dbReference type="SAM" id="MobiDB-lite"/>
    </source>
</evidence>
<keyword evidence="3" id="KW-1185">Reference proteome</keyword>
<reference evidence="2" key="2">
    <citation type="submission" date="2018-05" db="EMBL/GenBank/DDBJ databases">
        <title>OpunRS2 (Oryza punctata Reference Sequence Version 2).</title>
        <authorList>
            <person name="Zhang J."/>
            <person name="Kudrna D."/>
            <person name="Lee S."/>
            <person name="Talag J."/>
            <person name="Welchert J."/>
            <person name="Wing R.A."/>
        </authorList>
    </citation>
    <scope>NUCLEOTIDE SEQUENCE [LARGE SCALE GENOMIC DNA]</scope>
</reference>
<dbReference type="Gramene" id="OPUNC11G15540.1">
    <property type="protein sequence ID" value="OPUNC11G15540.1"/>
    <property type="gene ID" value="OPUNC11G15540"/>
</dbReference>
<feature type="compositionally biased region" description="Basic residues" evidence="1">
    <location>
        <begin position="55"/>
        <end position="65"/>
    </location>
</feature>
<dbReference type="EnsemblPlants" id="OPUNC11G15540.1">
    <property type="protein sequence ID" value="OPUNC11G15540.1"/>
    <property type="gene ID" value="OPUNC11G15540"/>
</dbReference>
<evidence type="ECO:0000313" key="3">
    <source>
        <dbReference type="Proteomes" id="UP000026962"/>
    </source>
</evidence>
<dbReference type="STRING" id="4537.A0A0E0MGW2"/>
<feature type="region of interest" description="Disordered" evidence="1">
    <location>
        <begin position="44"/>
        <end position="65"/>
    </location>
</feature>
<organism evidence="2">
    <name type="scientific">Oryza punctata</name>
    <name type="common">Red rice</name>
    <dbReference type="NCBI Taxonomy" id="4537"/>
    <lineage>
        <taxon>Eukaryota</taxon>
        <taxon>Viridiplantae</taxon>
        <taxon>Streptophyta</taxon>
        <taxon>Embryophyta</taxon>
        <taxon>Tracheophyta</taxon>
        <taxon>Spermatophyta</taxon>
        <taxon>Magnoliopsida</taxon>
        <taxon>Liliopsida</taxon>
        <taxon>Poales</taxon>
        <taxon>Poaceae</taxon>
        <taxon>BOP clade</taxon>
        <taxon>Oryzoideae</taxon>
        <taxon>Oryzeae</taxon>
        <taxon>Oryzinae</taxon>
        <taxon>Oryza</taxon>
    </lineage>
</organism>
<dbReference type="HOGENOM" id="CLU_2853681_0_0_1"/>
<dbReference type="Proteomes" id="UP000026962">
    <property type="component" value="Chromosome 11"/>
</dbReference>
<reference evidence="2" key="1">
    <citation type="submission" date="2015-04" db="UniProtKB">
        <authorList>
            <consortium name="EnsemblPlants"/>
        </authorList>
    </citation>
    <scope>IDENTIFICATION</scope>
</reference>